<feature type="compositionally biased region" description="Polar residues" evidence="1">
    <location>
        <begin position="661"/>
        <end position="672"/>
    </location>
</feature>
<feature type="transmembrane region" description="Helical" evidence="2">
    <location>
        <begin position="382"/>
        <end position="401"/>
    </location>
</feature>
<proteinExistence type="predicted"/>
<name>A0A7Y9DU53_9PSEU</name>
<gene>
    <name evidence="3" type="ORF">BJ983_001664</name>
</gene>
<feature type="transmembrane region" description="Helical" evidence="2">
    <location>
        <begin position="299"/>
        <end position="320"/>
    </location>
</feature>
<dbReference type="Pfam" id="PF10101">
    <property type="entry name" value="DUF2339"/>
    <property type="match status" value="1"/>
</dbReference>
<dbReference type="InterPro" id="IPR019286">
    <property type="entry name" value="DUF2339_TM"/>
</dbReference>
<evidence type="ECO:0000313" key="4">
    <source>
        <dbReference type="Proteomes" id="UP000535890"/>
    </source>
</evidence>
<feature type="transmembrane region" description="Helical" evidence="2">
    <location>
        <begin position="461"/>
        <end position="479"/>
    </location>
</feature>
<feature type="transmembrane region" description="Helical" evidence="2">
    <location>
        <begin position="595"/>
        <end position="615"/>
    </location>
</feature>
<dbReference type="PANTHER" id="PTHR38434">
    <property type="entry name" value="BLL2549 PROTEIN"/>
    <property type="match status" value="1"/>
</dbReference>
<feature type="transmembrane region" description="Helical" evidence="2">
    <location>
        <begin position="326"/>
        <end position="349"/>
    </location>
</feature>
<feature type="region of interest" description="Disordered" evidence="1">
    <location>
        <begin position="649"/>
        <end position="672"/>
    </location>
</feature>
<feature type="transmembrane region" description="Helical" evidence="2">
    <location>
        <begin position="228"/>
        <end position="245"/>
    </location>
</feature>
<comment type="caution">
    <text evidence="3">The sequence shown here is derived from an EMBL/GenBank/DDBJ whole genome shotgun (WGS) entry which is preliminary data.</text>
</comment>
<feature type="transmembrane region" description="Helical" evidence="2">
    <location>
        <begin position="165"/>
        <end position="182"/>
    </location>
</feature>
<accession>A0A7Y9DU53</accession>
<feature type="compositionally biased region" description="Low complexity" evidence="1">
    <location>
        <begin position="78"/>
        <end position="91"/>
    </location>
</feature>
<feature type="compositionally biased region" description="Pro residues" evidence="1">
    <location>
        <begin position="51"/>
        <end position="77"/>
    </location>
</feature>
<feature type="transmembrane region" description="Helical" evidence="2">
    <location>
        <begin position="413"/>
        <end position="430"/>
    </location>
</feature>
<evidence type="ECO:0000313" key="3">
    <source>
        <dbReference type="EMBL" id="NYD35562.1"/>
    </source>
</evidence>
<feature type="transmembrane region" description="Helical" evidence="2">
    <location>
        <begin position="532"/>
        <end position="558"/>
    </location>
</feature>
<reference evidence="3 4" key="1">
    <citation type="submission" date="2020-07" db="EMBL/GenBank/DDBJ databases">
        <title>Sequencing the genomes of 1000 actinobacteria strains.</title>
        <authorList>
            <person name="Klenk H.-P."/>
        </authorList>
    </citation>
    <scope>NUCLEOTIDE SEQUENCE [LARGE SCALE GENOMIC DNA]</scope>
    <source>
        <strain evidence="3 4">DSM 45772</strain>
    </source>
</reference>
<dbReference type="PANTHER" id="PTHR38434:SF1">
    <property type="entry name" value="BLL2549 PROTEIN"/>
    <property type="match status" value="1"/>
</dbReference>
<dbReference type="RefSeq" id="WP_179793381.1">
    <property type="nucleotide sequence ID" value="NZ_BAABHP010000017.1"/>
</dbReference>
<feature type="region of interest" description="Disordered" evidence="1">
    <location>
        <begin position="45"/>
        <end position="115"/>
    </location>
</feature>
<keyword evidence="2" id="KW-0812">Transmembrane</keyword>
<feature type="compositionally biased region" description="Pro residues" evidence="1">
    <location>
        <begin position="92"/>
        <end position="115"/>
    </location>
</feature>
<feature type="transmembrane region" description="Helical" evidence="2">
    <location>
        <begin position="356"/>
        <end position="376"/>
    </location>
</feature>
<evidence type="ECO:0000256" key="1">
    <source>
        <dbReference type="SAM" id="MobiDB-lite"/>
    </source>
</evidence>
<dbReference type="EMBL" id="JACCBN010000001">
    <property type="protein sequence ID" value="NYD35562.1"/>
    <property type="molecule type" value="Genomic_DNA"/>
</dbReference>
<feature type="transmembrane region" description="Helical" evidence="2">
    <location>
        <begin position="133"/>
        <end position="153"/>
    </location>
</feature>
<keyword evidence="4" id="KW-1185">Reference proteome</keyword>
<sequence>MTNPGDPTALLSRLDGELADLGARLARVRSDLGVLRGTPFPTTGALAPAAVPGPGPAPAPPSTAAPPSVPPSAPPAGLPAGVAPWAPSGPVRVPPSGPPVPPPPSGTAVWAPPPAAPRVPLRSRLPRLSGARLLAATGTGVTLLGVVLLLVLAASRGWFGAEARVGFGALVGLGLLGAGIVLQRRRADEGAGEGAADPGPVSLAATGLTALYLTVAAAASLYDLLPSVVAVVLALGVAGGGLLLADRWRRRDLALGVVVGADLLVPLVTESAGPLLVALLVVVVAVALPVAARRAWPVLVAVSVGFAALSALVAAGAVGVAGSSPLGVALAVGALLAVGVVAALVLVAAPGADRTATLVAGIAIAAPVLPLIAVAPSLDRPWGAALDVVAVLLLLAAGAVAERGTGRVPATPALVATAVAAAGVLGLQAIPLALTGAAAGGGLLAVAAVLGVLAARTGRTVVLAVAGAFGVLGGVVALVRDLPLDVVVGGDVRPAGALLAMAAVGVLLAAAAGSLLVAVARADLLGGRDRTAVVVGLLGVVGLYGAAGVVVTLALAVAPDRGGFLVGHVLVTISWTALALVLLVRGVGAVLPRVLGGVLVVAAVAKLILFDLVALDGLARVVVFLGAGLVLLAAGTRYARLVTTAAEEPGTLAPHGGDAAQRSSTRSGRGDD</sequence>
<feature type="transmembrane region" description="Helical" evidence="2">
    <location>
        <begin position="436"/>
        <end position="454"/>
    </location>
</feature>
<keyword evidence="2" id="KW-0472">Membrane</keyword>
<dbReference type="Proteomes" id="UP000535890">
    <property type="component" value="Unassembled WGS sequence"/>
</dbReference>
<protein>
    <submittedName>
        <fullName evidence="3">Putative membrane protein</fullName>
    </submittedName>
</protein>
<keyword evidence="2" id="KW-1133">Transmembrane helix</keyword>
<feature type="transmembrane region" description="Helical" evidence="2">
    <location>
        <begin position="621"/>
        <end position="639"/>
    </location>
</feature>
<organism evidence="3 4">
    <name type="scientific">Actinomycetospora corticicola</name>
    <dbReference type="NCBI Taxonomy" id="663602"/>
    <lineage>
        <taxon>Bacteria</taxon>
        <taxon>Bacillati</taxon>
        <taxon>Actinomycetota</taxon>
        <taxon>Actinomycetes</taxon>
        <taxon>Pseudonocardiales</taxon>
        <taxon>Pseudonocardiaceae</taxon>
        <taxon>Actinomycetospora</taxon>
    </lineage>
</organism>
<evidence type="ECO:0000256" key="2">
    <source>
        <dbReference type="SAM" id="Phobius"/>
    </source>
</evidence>
<dbReference type="AlphaFoldDB" id="A0A7Y9DU53"/>
<feature type="transmembrane region" description="Helical" evidence="2">
    <location>
        <begin position="275"/>
        <end position="292"/>
    </location>
</feature>
<feature type="transmembrane region" description="Helical" evidence="2">
    <location>
        <begin position="564"/>
        <end position="583"/>
    </location>
</feature>
<feature type="transmembrane region" description="Helical" evidence="2">
    <location>
        <begin position="499"/>
        <end position="520"/>
    </location>
</feature>